<dbReference type="GO" id="GO:0003684">
    <property type="term" value="F:damaged DNA binding"/>
    <property type="evidence" value="ECO:0007669"/>
    <property type="project" value="InterPro"/>
</dbReference>
<dbReference type="Pfam" id="PF11798">
    <property type="entry name" value="IMS_HHH"/>
    <property type="match status" value="1"/>
</dbReference>
<feature type="active site" evidence="16">
    <location>
        <position position="107"/>
    </location>
</feature>
<dbReference type="InterPro" id="IPR001126">
    <property type="entry name" value="UmuC"/>
</dbReference>
<dbReference type="PANTHER" id="PTHR11076">
    <property type="entry name" value="DNA REPAIR POLYMERASE UMUC / TRANSFERASE FAMILY MEMBER"/>
    <property type="match status" value="1"/>
</dbReference>
<dbReference type="FunFam" id="3.30.1490.100:FF:000004">
    <property type="entry name" value="DNA polymerase IV"/>
    <property type="match status" value="1"/>
</dbReference>
<gene>
    <name evidence="16" type="primary">dinB</name>
    <name evidence="18" type="ORF">SAMN05660923_02337</name>
</gene>
<dbReference type="GO" id="GO:0005829">
    <property type="term" value="C:cytosol"/>
    <property type="evidence" value="ECO:0007669"/>
    <property type="project" value="TreeGrafter"/>
</dbReference>
<dbReference type="NCBIfam" id="NF010731">
    <property type="entry name" value="PRK14133.1"/>
    <property type="match status" value="1"/>
</dbReference>
<evidence type="ECO:0000313" key="18">
    <source>
        <dbReference type="EMBL" id="SDX46024.1"/>
    </source>
</evidence>
<evidence type="ECO:0000313" key="19">
    <source>
        <dbReference type="Proteomes" id="UP000198828"/>
    </source>
</evidence>
<dbReference type="SUPFAM" id="SSF100879">
    <property type="entry name" value="Lesion bypass DNA polymerase (Y-family), little finger domain"/>
    <property type="match status" value="1"/>
</dbReference>
<protein>
    <recommendedName>
        <fullName evidence="16">DNA polymerase IV</fullName>
        <shortName evidence="16">Pol IV</shortName>
        <ecNumber evidence="16">2.7.7.7</ecNumber>
    </recommendedName>
</protein>
<dbReference type="InterPro" id="IPR024728">
    <property type="entry name" value="PolY_HhH_motif"/>
</dbReference>
<evidence type="ECO:0000256" key="1">
    <source>
        <dbReference type="ARBA" id="ARBA00004496"/>
    </source>
</evidence>
<keyword evidence="8 16" id="KW-0235">DNA replication</keyword>
<proteinExistence type="inferred from homology"/>
<dbReference type="Gene3D" id="1.10.150.20">
    <property type="entry name" value="5' to 3' exonuclease, C-terminal subdomain"/>
    <property type="match status" value="1"/>
</dbReference>
<accession>A0A1H3BX95</accession>
<dbReference type="InterPro" id="IPR050116">
    <property type="entry name" value="DNA_polymerase-Y"/>
</dbReference>
<keyword evidence="19" id="KW-1185">Reference proteome</keyword>
<comment type="subunit">
    <text evidence="3 16">Monomer.</text>
</comment>
<dbReference type="Proteomes" id="UP000198828">
    <property type="component" value="Unassembled WGS sequence"/>
</dbReference>
<dbReference type="GO" id="GO:0000287">
    <property type="term" value="F:magnesium ion binding"/>
    <property type="evidence" value="ECO:0007669"/>
    <property type="project" value="UniProtKB-UniRule"/>
</dbReference>
<comment type="cofactor">
    <cofactor evidence="16">
        <name>Mg(2+)</name>
        <dbReference type="ChEBI" id="CHEBI:18420"/>
    </cofactor>
    <text evidence="16">Binds 2 magnesium ions per subunit.</text>
</comment>
<evidence type="ECO:0000259" key="17">
    <source>
        <dbReference type="PROSITE" id="PS50173"/>
    </source>
</evidence>
<dbReference type="PROSITE" id="PS50173">
    <property type="entry name" value="UMUC"/>
    <property type="match status" value="1"/>
</dbReference>
<feature type="binding site" evidence="16">
    <location>
        <position position="106"/>
    </location>
    <ligand>
        <name>Mg(2+)</name>
        <dbReference type="ChEBI" id="CHEBI:18420"/>
    </ligand>
</feature>
<dbReference type="Gene3D" id="3.40.1170.60">
    <property type="match status" value="1"/>
</dbReference>
<evidence type="ECO:0000256" key="16">
    <source>
        <dbReference type="HAMAP-Rule" id="MF_01113"/>
    </source>
</evidence>
<dbReference type="Pfam" id="PF00817">
    <property type="entry name" value="IMS"/>
    <property type="match status" value="1"/>
</dbReference>
<keyword evidence="7 16" id="KW-0548">Nucleotidyltransferase</keyword>
<dbReference type="InterPro" id="IPR036775">
    <property type="entry name" value="DNA_pol_Y-fam_lit_finger_sf"/>
</dbReference>
<sequence>MVDLDRQILHIDMDAFYASIEQRDNPKYKGKPVIVGGISSRGVVCTASYEARKYGVHSAMPTKVAKKLCPNGIFLPVNMDKYKRVSRQIHEILYKYTDKIEPISIDEAFLDVTGKNSLFIAKDIKRDIQKEVNLTASIGISINKFLAKLASDLKKPNGLTIIRKEEVVNFLKPLPVSKLWGVGPKMERELSKLGIYYIGDIQRYDKDVLITLFGKRGKEIYDFSFGIDSRPVEVNIINQSIGEEETFKEDINNPKLLIDKLRLYSINLANKLVSKGYLARTITVKIKYDDFSIETRSITLNIPTNDERVIFHTGKQILLNKFKSEKNVRLVGLTLSNLIYPDDPIQLSMKI</sequence>
<dbReference type="FunFam" id="3.40.1170.60:FF:000001">
    <property type="entry name" value="DNA polymerase IV"/>
    <property type="match status" value="1"/>
</dbReference>
<feature type="domain" description="UmuC" evidence="17">
    <location>
        <begin position="8"/>
        <end position="183"/>
    </location>
</feature>
<keyword evidence="10 16" id="KW-0227">DNA damage</keyword>
<evidence type="ECO:0000256" key="6">
    <source>
        <dbReference type="ARBA" id="ARBA00022679"/>
    </source>
</evidence>
<dbReference type="HAMAP" id="MF_01113">
    <property type="entry name" value="DNApol_IV"/>
    <property type="match status" value="1"/>
</dbReference>
<dbReference type="EMBL" id="FNNG01000011">
    <property type="protein sequence ID" value="SDX46024.1"/>
    <property type="molecule type" value="Genomic_DNA"/>
</dbReference>
<dbReference type="Gene3D" id="3.30.1490.100">
    <property type="entry name" value="DNA polymerase, Y-family, little finger domain"/>
    <property type="match status" value="1"/>
</dbReference>
<reference evidence="18 19" key="1">
    <citation type="submission" date="2016-10" db="EMBL/GenBank/DDBJ databases">
        <authorList>
            <person name="de Groot N.N."/>
        </authorList>
    </citation>
    <scope>NUCLEOTIDE SEQUENCE [LARGE SCALE GENOMIC DNA]</scope>
    <source>
        <strain evidence="18 19">DSM 23310</strain>
    </source>
</reference>
<evidence type="ECO:0000256" key="5">
    <source>
        <dbReference type="ARBA" id="ARBA00022490"/>
    </source>
</evidence>
<evidence type="ECO:0000256" key="2">
    <source>
        <dbReference type="ARBA" id="ARBA00010945"/>
    </source>
</evidence>
<evidence type="ECO:0000256" key="8">
    <source>
        <dbReference type="ARBA" id="ARBA00022705"/>
    </source>
</evidence>
<dbReference type="InterPro" id="IPR043128">
    <property type="entry name" value="Rev_trsase/Diguanyl_cyclase"/>
</dbReference>
<evidence type="ECO:0000256" key="13">
    <source>
        <dbReference type="ARBA" id="ARBA00023125"/>
    </source>
</evidence>
<dbReference type="Pfam" id="PF11799">
    <property type="entry name" value="IMS_C"/>
    <property type="match status" value="1"/>
</dbReference>
<dbReference type="GO" id="GO:0003887">
    <property type="term" value="F:DNA-directed DNA polymerase activity"/>
    <property type="evidence" value="ECO:0007669"/>
    <property type="project" value="UniProtKB-UniRule"/>
</dbReference>
<keyword evidence="6 16" id="KW-0808">Transferase</keyword>
<dbReference type="InterPro" id="IPR017961">
    <property type="entry name" value="DNA_pol_Y-fam_little_finger"/>
</dbReference>
<keyword evidence="11 16" id="KW-0460">Magnesium</keyword>
<dbReference type="CDD" id="cd03586">
    <property type="entry name" value="PolY_Pol_IV_kappa"/>
    <property type="match status" value="1"/>
</dbReference>
<evidence type="ECO:0000256" key="10">
    <source>
        <dbReference type="ARBA" id="ARBA00022763"/>
    </source>
</evidence>
<evidence type="ECO:0000256" key="7">
    <source>
        <dbReference type="ARBA" id="ARBA00022695"/>
    </source>
</evidence>
<keyword evidence="14 16" id="KW-0234">DNA repair</keyword>
<dbReference type="NCBIfam" id="NF002677">
    <property type="entry name" value="PRK02406.1"/>
    <property type="match status" value="1"/>
</dbReference>
<dbReference type="InterPro" id="IPR022880">
    <property type="entry name" value="DNApol_IV"/>
</dbReference>
<evidence type="ECO:0000256" key="12">
    <source>
        <dbReference type="ARBA" id="ARBA00022932"/>
    </source>
</evidence>
<dbReference type="PANTHER" id="PTHR11076:SF33">
    <property type="entry name" value="DNA POLYMERASE KAPPA"/>
    <property type="match status" value="1"/>
</dbReference>
<keyword evidence="9 16" id="KW-0479">Metal-binding</keyword>
<dbReference type="GO" id="GO:0042276">
    <property type="term" value="P:error-prone translesion synthesis"/>
    <property type="evidence" value="ECO:0007669"/>
    <property type="project" value="TreeGrafter"/>
</dbReference>
<dbReference type="GO" id="GO:0006261">
    <property type="term" value="P:DNA-templated DNA replication"/>
    <property type="evidence" value="ECO:0007669"/>
    <property type="project" value="UniProtKB-UniRule"/>
</dbReference>
<evidence type="ECO:0000256" key="4">
    <source>
        <dbReference type="ARBA" id="ARBA00022457"/>
    </source>
</evidence>
<name>A0A1H3BX95_9FIRM</name>
<dbReference type="GO" id="GO:0009432">
    <property type="term" value="P:SOS response"/>
    <property type="evidence" value="ECO:0007669"/>
    <property type="project" value="TreeGrafter"/>
</dbReference>
<comment type="catalytic activity">
    <reaction evidence="15 16">
        <text>DNA(n) + a 2'-deoxyribonucleoside 5'-triphosphate = DNA(n+1) + diphosphate</text>
        <dbReference type="Rhea" id="RHEA:22508"/>
        <dbReference type="Rhea" id="RHEA-COMP:17339"/>
        <dbReference type="Rhea" id="RHEA-COMP:17340"/>
        <dbReference type="ChEBI" id="CHEBI:33019"/>
        <dbReference type="ChEBI" id="CHEBI:61560"/>
        <dbReference type="ChEBI" id="CHEBI:173112"/>
        <dbReference type="EC" id="2.7.7.7"/>
    </reaction>
</comment>
<comment type="function">
    <text evidence="16">Poorly processive, error-prone DNA polymerase involved in untargeted mutagenesis. Copies undamaged DNA at stalled replication forks, which arise in vivo from mismatched or misaligned primer ends. These misaligned primers can be extended by PolIV. Exhibits no 3'-5' exonuclease (proofreading) activity. May be involved in translesional synthesis, in conjunction with the beta clamp from PolIII.</text>
</comment>
<dbReference type="EC" id="2.7.7.7" evidence="16"/>
<evidence type="ECO:0000256" key="9">
    <source>
        <dbReference type="ARBA" id="ARBA00022723"/>
    </source>
</evidence>
<feature type="site" description="Substrate discrimination" evidence="16">
    <location>
        <position position="17"/>
    </location>
</feature>
<dbReference type="InterPro" id="IPR043502">
    <property type="entry name" value="DNA/RNA_pol_sf"/>
</dbReference>
<dbReference type="SUPFAM" id="SSF56672">
    <property type="entry name" value="DNA/RNA polymerases"/>
    <property type="match status" value="1"/>
</dbReference>
<feature type="binding site" evidence="16">
    <location>
        <position position="12"/>
    </location>
    <ligand>
        <name>Mg(2+)</name>
        <dbReference type="ChEBI" id="CHEBI:18420"/>
    </ligand>
</feature>
<keyword evidence="13 16" id="KW-0238">DNA-binding</keyword>
<keyword evidence="12 16" id="KW-0239">DNA-directed DNA polymerase</keyword>
<dbReference type="Gene3D" id="3.30.70.270">
    <property type="match status" value="1"/>
</dbReference>
<comment type="similarity">
    <text evidence="2 16">Belongs to the DNA polymerase type-Y family.</text>
</comment>
<dbReference type="AlphaFoldDB" id="A0A1H3BX95"/>
<dbReference type="GO" id="GO:0006281">
    <property type="term" value="P:DNA repair"/>
    <property type="evidence" value="ECO:0007669"/>
    <property type="project" value="UniProtKB-UniRule"/>
</dbReference>
<evidence type="ECO:0000256" key="14">
    <source>
        <dbReference type="ARBA" id="ARBA00023204"/>
    </source>
</evidence>
<organism evidence="18 19">
    <name type="scientific">Tepidimicrobium xylanilyticum</name>
    <dbReference type="NCBI Taxonomy" id="1123352"/>
    <lineage>
        <taxon>Bacteria</taxon>
        <taxon>Bacillati</taxon>
        <taxon>Bacillota</taxon>
        <taxon>Tissierellia</taxon>
        <taxon>Tissierellales</taxon>
        <taxon>Tepidimicrobiaceae</taxon>
        <taxon>Tepidimicrobium</taxon>
    </lineage>
</organism>
<keyword evidence="4 16" id="KW-0515">Mutator protein</keyword>
<comment type="subcellular location">
    <subcellularLocation>
        <location evidence="1 16">Cytoplasm</location>
    </subcellularLocation>
</comment>
<keyword evidence="5 16" id="KW-0963">Cytoplasm</keyword>
<evidence type="ECO:0000256" key="3">
    <source>
        <dbReference type="ARBA" id="ARBA00011245"/>
    </source>
</evidence>
<evidence type="ECO:0000256" key="11">
    <source>
        <dbReference type="ARBA" id="ARBA00022842"/>
    </source>
</evidence>
<evidence type="ECO:0000256" key="15">
    <source>
        <dbReference type="ARBA" id="ARBA00049244"/>
    </source>
</evidence>